<gene>
    <name evidence="2" type="ORF">K8W24_01790</name>
</gene>
<evidence type="ECO:0000313" key="2">
    <source>
        <dbReference type="EMBL" id="HJF48520.1"/>
    </source>
</evidence>
<sequence>MTIDTTTLWDDRVHRTVRGHARWVVPLLLAPVVHWACLRLMLSLEVGGGEEMDIPTSLGILALAALAYAGPLVCLLLVVLGLHRIWRSWRRADGHYTKADRRRIESMEAASASRRADRHALLDALRVREALLRGEQLRELPPTDVLPAPGETFCFRGVARYLRFYGQDVSYSTSSTVAFGRPTFVAAMLVTSAVSNASARSRAQAMARAQWREDQVVEVLVSNHRLRCRTQARGWLSFDFHGITAIYPELSTFSVVLEFEVGEPLMLSGRVVPAACMVALHTRLGPDALRSHPAAHQLLETAGA</sequence>
<dbReference type="AlphaFoldDB" id="A0A921KPH5"/>
<protein>
    <submittedName>
        <fullName evidence="2">Uncharacterized protein</fullName>
    </submittedName>
</protein>
<feature type="transmembrane region" description="Helical" evidence="1">
    <location>
        <begin position="21"/>
        <end position="42"/>
    </location>
</feature>
<evidence type="ECO:0000256" key="1">
    <source>
        <dbReference type="SAM" id="Phobius"/>
    </source>
</evidence>
<keyword evidence="1" id="KW-0472">Membrane</keyword>
<organism evidence="2 3">
    <name type="scientific">Brachybacterium paraconglomeratum</name>
    <dbReference type="NCBI Taxonomy" id="173362"/>
    <lineage>
        <taxon>Bacteria</taxon>
        <taxon>Bacillati</taxon>
        <taxon>Actinomycetota</taxon>
        <taxon>Actinomycetes</taxon>
        <taxon>Micrococcales</taxon>
        <taxon>Dermabacteraceae</taxon>
        <taxon>Brachybacterium</taxon>
    </lineage>
</organism>
<reference evidence="2" key="2">
    <citation type="submission" date="2021-09" db="EMBL/GenBank/DDBJ databases">
        <authorList>
            <person name="Gilroy R."/>
        </authorList>
    </citation>
    <scope>NUCLEOTIDE SEQUENCE</scope>
    <source>
        <strain evidence="2">1647</strain>
    </source>
</reference>
<dbReference type="Proteomes" id="UP000775129">
    <property type="component" value="Unassembled WGS sequence"/>
</dbReference>
<keyword evidence="1" id="KW-1133">Transmembrane helix</keyword>
<name>A0A921KPH5_9MICO</name>
<accession>A0A921KPH5</accession>
<feature type="transmembrane region" description="Helical" evidence="1">
    <location>
        <begin position="54"/>
        <end position="82"/>
    </location>
</feature>
<keyword evidence="1" id="KW-0812">Transmembrane</keyword>
<comment type="caution">
    <text evidence="2">The sequence shown here is derived from an EMBL/GenBank/DDBJ whole genome shotgun (WGS) entry which is preliminary data.</text>
</comment>
<evidence type="ECO:0000313" key="3">
    <source>
        <dbReference type="Proteomes" id="UP000775129"/>
    </source>
</evidence>
<proteinExistence type="predicted"/>
<reference evidence="2" key="1">
    <citation type="journal article" date="2021" name="PeerJ">
        <title>Extensive microbial diversity within the chicken gut microbiome revealed by metagenomics and culture.</title>
        <authorList>
            <person name="Gilroy R."/>
            <person name="Ravi A."/>
            <person name="Getino M."/>
            <person name="Pursley I."/>
            <person name="Horton D.L."/>
            <person name="Alikhan N.F."/>
            <person name="Baker D."/>
            <person name="Gharbi K."/>
            <person name="Hall N."/>
            <person name="Watson M."/>
            <person name="Adriaenssens E.M."/>
            <person name="Foster-Nyarko E."/>
            <person name="Jarju S."/>
            <person name="Secka A."/>
            <person name="Antonio M."/>
            <person name="Oren A."/>
            <person name="Chaudhuri R.R."/>
            <person name="La Ragione R."/>
            <person name="Hildebrand F."/>
            <person name="Pallen M.J."/>
        </authorList>
    </citation>
    <scope>NUCLEOTIDE SEQUENCE</scope>
    <source>
        <strain evidence="2">1647</strain>
    </source>
</reference>
<dbReference type="EMBL" id="DYWO01000054">
    <property type="protein sequence ID" value="HJF48520.1"/>
    <property type="molecule type" value="Genomic_DNA"/>
</dbReference>